<sequence>MLEVTGDGVLRYQGRLRVPNVGLREPIMTEIHQSSYSIHPGSTKMYHDLR</sequence>
<accession>A0AAE1S4X4</accession>
<dbReference type="AlphaFoldDB" id="A0AAE1S4X4"/>
<proteinExistence type="predicted"/>
<reference evidence="1" key="1">
    <citation type="submission" date="2023-12" db="EMBL/GenBank/DDBJ databases">
        <title>Genome assembly of Anisodus tanguticus.</title>
        <authorList>
            <person name="Wang Y.-J."/>
        </authorList>
    </citation>
    <scope>NUCLEOTIDE SEQUENCE</scope>
    <source>
        <strain evidence="1">KB-2021</strain>
        <tissue evidence="1">Leaf</tissue>
    </source>
</reference>
<dbReference type="EMBL" id="JAVYJV010000009">
    <property type="protein sequence ID" value="KAK4362944.1"/>
    <property type="molecule type" value="Genomic_DNA"/>
</dbReference>
<protein>
    <submittedName>
        <fullName evidence="1">Uncharacterized protein</fullName>
    </submittedName>
</protein>
<dbReference type="Proteomes" id="UP001291623">
    <property type="component" value="Unassembled WGS sequence"/>
</dbReference>
<name>A0AAE1S4X4_9SOLA</name>
<comment type="caution">
    <text evidence="1">The sequence shown here is derived from an EMBL/GenBank/DDBJ whole genome shotgun (WGS) entry which is preliminary data.</text>
</comment>
<evidence type="ECO:0000313" key="2">
    <source>
        <dbReference type="Proteomes" id="UP001291623"/>
    </source>
</evidence>
<gene>
    <name evidence="1" type="ORF">RND71_018185</name>
</gene>
<evidence type="ECO:0000313" key="1">
    <source>
        <dbReference type="EMBL" id="KAK4362944.1"/>
    </source>
</evidence>
<keyword evidence="2" id="KW-1185">Reference proteome</keyword>
<organism evidence="1 2">
    <name type="scientific">Anisodus tanguticus</name>
    <dbReference type="NCBI Taxonomy" id="243964"/>
    <lineage>
        <taxon>Eukaryota</taxon>
        <taxon>Viridiplantae</taxon>
        <taxon>Streptophyta</taxon>
        <taxon>Embryophyta</taxon>
        <taxon>Tracheophyta</taxon>
        <taxon>Spermatophyta</taxon>
        <taxon>Magnoliopsida</taxon>
        <taxon>eudicotyledons</taxon>
        <taxon>Gunneridae</taxon>
        <taxon>Pentapetalae</taxon>
        <taxon>asterids</taxon>
        <taxon>lamiids</taxon>
        <taxon>Solanales</taxon>
        <taxon>Solanaceae</taxon>
        <taxon>Solanoideae</taxon>
        <taxon>Hyoscyameae</taxon>
        <taxon>Anisodus</taxon>
    </lineage>
</organism>
<dbReference type="Gene3D" id="1.10.340.70">
    <property type="match status" value="1"/>
</dbReference>